<dbReference type="InterPro" id="IPR027417">
    <property type="entry name" value="P-loop_NTPase"/>
</dbReference>
<dbReference type="Gene3D" id="1.10.10.10">
    <property type="entry name" value="Winged helix-like DNA-binding domain superfamily/Winged helix DNA-binding domain"/>
    <property type="match status" value="1"/>
</dbReference>
<accession>A0A561Q7T9</accession>
<dbReference type="PRINTS" id="PR00364">
    <property type="entry name" value="DISEASERSIST"/>
</dbReference>
<dbReference type="GO" id="GO:0000160">
    <property type="term" value="P:phosphorelay signal transduction system"/>
    <property type="evidence" value="ECO:0007669"/>
    <property type="project" value="InterPro"/>
</dbReference>
<keyword evidence="5" id="KW-1185">Reference proteome</keyword>
<sequence>MGGIRRSGVFAFGSYRLHPIARTLTRNDQIVAVGSRAFDMLVALVERQGEVLSRRELMALAWPGLNVEDSNVRVQMAHLRRELRDGENDERYIVSVAGRGYCFVADAEWQDLAQTIEPDSSAFVFQGNNPSKGSLPARLDDAFGREENLASLLQMVEDRRFVTVIGAGGVGKTTLVILAAHALENFETIAFVDLSSADDGATVLEEIAARLGLSAEQNALNTVLAFLSHHRSLLILDNCEHVIDDAADVIGKILRQTSAVHVLATSREAFRLPGEAVYILRPLGVPPQTGRLTARQAMVWPSVQLFMQRSMDGGCHHPLDDDRASIVAAICRRLDGNPLAIELAASRIGSYGLDRVLELLDNQLALSWRGSRYAHPRHRTVQAMLDWSYGGLSEMDRMALRRLSIFSGEFSITAALAVLGGDDAEDGEIVGAIGNLVDKSLLVLQPGVGPAQLRLSGMTRTYAAIKLAECGEHSLMHQRLVALELLPEVKCRPDRPLVFASQTVADS</sequence>
<dbReference type="Gene3D" id="3.40.50.300">
    <property type="entry name" value="P-loop containing nucleotide triphosphate hydrolases"/>
    <property type="match status" value="1"/>
</dbReference>
<dbReference type="SUPFAM" id="SSF52540">
    <property type="entry name" value="P-loop containing nucleoside triphosphate hydrolases"/>
    <property type="match status" value="1"/>
</dbReference>
<name>A0A561Q7T9_9HYPH</name>
<dbReference type="SMART" id="SM00862">
    <property type="entry name" value="Trans_reg_C"/>
    <property type="match status" value="1"/>
</dbReference>
<dbReference type="Pfam" id="PF00486">
    <property type="entry name" value="Trans_reg_C"/>
    <property type="match status" value="1"/>
</dbReference>
<dbReference type="GO" id="GO:0043531">
    <property type="term" value="F:ADP binding"/>
    <property type="evidence" value="ECO:0007669"/>
    <property type="project" value="InterPro"/>
</dbReference>
<protein>
    <submittedName>
        <fullName evidence="4">Putative ATPase</fullName>
    </submittedName>
</protein>
<evidence type="ECO:0000313" key="5">
    <source>
        <dbReference type="Proteomes" id="UP000320653"/>
    </source>
</evidence>
<dbReference type="EMBL" id="VIWP01000014">
    <property type="protein sequence ID" value="TWF46456.1"/>
    <property type="molecule type" value="Genomic_DNA"/>
</dbReference>
<dbReference type="InterPro" id="IPR058852">
    <property type="entry name" value="HTH_77"/>
</dbReference>
<evidence type="ECO:0000259" key="3">
    <source>
        <dbReference type="PROSITE" id="PS51755"/>
    </source>
</evidence>
<dbReference type="GO" id="GO:0006355">
    <property type="term" value="P:regulation of DNA-templated transcription"/>
    <property type="evidence" value="ECO:0007669"/>
    <property type="project" value="InterPro"/>
</dbReference>
<dbReference type="PANTHER" id="PTHR47691:SF3">
    <property type="entry name" value="HTH-TYPE TRANSCRIPTIONAL REGULATOR RV0890C-RELATED"/>
    <property type="match status" value="1"/>
</dbReference>
<feature type="domain" description="OmpR/PhoB-type" evidence="3">
    <location>
        <begin position="7"/>
        <end position="105"/>
    </location>
</feature>
<dbReference type="InterPro" id="IPR036388">
    <property type="entry name" value="WH-like_DNA-bd_sf"/>
</dbReference>
<comment type="caution">
    <text evidence="4">The sequence shown here is derived from an EMBL/GenBank/DDBJ whole genome shotgun (WGS) entry which is preliminary data.</text>
</comment>
<dbReference type="Pfam" id="PF00931">
    <property type="entry name" value="NB-ARC"/>
    <property type="match status" value="1"/>
</dbReference>
<proteinExistence type="predicted"/>
<dbReference type="PANTHER" id="PTHR47691">
    <property type="entry name" value="REGULATOR-RELATED"/>
    <property type="match status" value="1"/>
</dbReference>
<dbReference type="SUPFAM" id="SSF46894">
    <property type="entry name" value="C-terminal effector domain of the bipartite response regulators"/>
    <property type="match status" value="1"/>
</dbReference>
<dbReference type="OrthoDB" id="4473689at2"/>
<gene>
    <name evidence="4" type="ORF">FHW37_11425</name>
</gene>
<organism evidence="4 5">
    <name type="scientific">Neorhizobium alkalisoli</name>
    <dbReference type="NCBI Taxonomy" id="528178"/>
    <lineage>
        <taxon>Bacteria</taxon>
        <taxon>Pseudomonadati</taxon>
        <taxon>Pseudomonadota</taxon>
        <taxon>Alphaproteobacteria</taxon>
        <taxon>Hyphomicrobiales</taxon>
        <taxon>Rhizobiaceae</taxon>
        <taxon>Rhizobium/Agrobacterium group</taxon>
        <taxon>Neorhizobium</taxon>
    </lineage>
</organism>
<dbReference type="InterPro" id="IPR002182">
    <property type="entry name" value="NB-ARC"/>
</dbReference>
<dbReference type="InterPro" id="IPR001867">
    <property type="entry name" value="OmpR/PhoB-type_DNA-bd"/>
</dbReference>
<dbReference type="CDD" id="cd00383">
    <property type="entry name" value="trans_reg_C"/>
    <property type="match status" value="1"/>
</dbReference>
<evidence type="ECO:0000256" key="2">
    <source>
        <dbReference type="PROSITE-ProRule" id="PRU01091"/>
    </source>
</evidence>
<dbReference type="GO" id="GO:0003677">
    <property type="term" value="F:DNA binding"/>
    <property type="evidence" value="ECO:0007669"/>
    <property type="project" value="UniProtKB-UniRule"/>
</dbReference>
<dbReference type="PROSITE" id="PS51755">
    <property type="entry name" value="OMPR_PHOB"/>
    <property type="match status" value="1"/>
</dbReference>
<reference evidence="4 5" key="1">
    <citation type="submission" date="2019-06" db="EMBL/GenBank/DDBJ databases">
        <title>Sorghum-associated microbial communities from plants grown in Nebraska, USA.</title>
        <authorList>
            <person name="Schachtman D."/>
        </authorList>
    </citation>
    <scope>NUCLEOTIDE SEQUENCE [LARGE SCALE GENOMIC DNA]</scope>
    <source>
        <strain evidence="4 5">1225</strain>
    </source>
</reference>
<keyword evidence="1 2" id="KW-0238">DNA-binding</keyword>
<dbReference type="AlphaFoldDB" id="A0A561Q7T9"/>
<dbReference type="RefSeq" id="WP_145643091.1">
    <property type="nucleotide sequence ID" value="NZ_VIWP01000014.1"/>
</dbReference>
<feature type="DNA-binding region" description="OmpR/PhoB-type" evidence="2">
    <location>
        <begin position="7"/>
        <end position="105"/>
    </location>
</feature>
<dbReference type="InterPro" id="IPR016032">
    <property type="entry name" value="Sig_transdc_resp-reg_C-effctor"/>
</dbReference>
<evidence type="ECO:0000313" key="4">
    <source>
        <dbReference type="EMBL" id="TWF46456.1"/>
    </source>
</evidence>
<dbReference type="Pfam" id="PF25872">
    <property type="entry name" value="HTH_77"/>
    <property type="match status" value="1"/>
</dbReference>
<dbReference type="Proteomes" id="UP000320653">
    <property type="component" value="Unassembled WGS sequence"/>
</dbReference>
<evidence type="ECO:0000256" key="1">
    <source>
        <dbReference type="ARBA" id="ARBA00023125"/>
    </source>
</evidence>